<dbReference type="EMBL" id="CAXIEN010000066">
    <property type="protein sequence ID" value="CAL1273303.1"/>
    <property type="molecule type" value="Genomic_DNA"/>
</dbReference>
<organism evidence="1 2">
    <name type="scientific">Larinioides sclopetarius</name>
    <dbReference type="NCBI Taxonomy" id="280406"/>
    <lineage>
        <taxon>Eukaryota</taxon>
        <taxon>Metazoa</taxon>
        <taxon>Ecdysozoa</taxon>
        <taxon>Arthropoda</taxon>
        <taxon>Chelicerata</taxon>
        <taxon>Arachnida</taxon>
        <taxon>Araneae</taxon>
        <taxon>Araneomorphae</taxon>
        <taxon>Entelegynae</taxon>
        <taxon>Araneoidea</taxon>
        <taxon>Araneidae</taxon>
        <taxon>Larinioides</taxon>
    </lineage>
</organism>
<dbReference type="Proteomes" id="UP001497382">
    <property type="component" value="Unassembled WGS sequence"/>
</dbReference>
<gene>
    <name evidence="1" type="ORF">LARSCL_LOCUS6823</name>
</gene>
<reference evidence="1 2" key="1">
    <citation type="submission" date="2024-04" db="EMBL/GenBank/DDBJ databases">
        <authorList>
            <person name="Rising A."/>
            <person name="Reimegard J."/>
            <person name="Sonavane S."/>
            <person name="Akerstrom W."/>
            <person name="Nylinder S."/>
            <person name="Hedman E."/>
            <person name="Kallberg Y."/>
        </authorList>
    </citation>
    <scope>NUCLEOTIDE SEQUENCE [LARGE SCALE GENOMIC DNA]</scope>
</reference>
<proteinExistence type="predicted"/>
<keyword evidence="2" id="KW-1185">Reference proteome</keyword>
<name>A0AAV1ZNA4_9ARAC</name>
<protein>
    <submittedName>
        <fullName evidence="1">Uncharacterized protein</fullName>
    </submittedName>
</protein>
<sequence>MAMVWSVPDNQFCTGARPRSLAKTTRMREKALFRTRDVIFRRSQK</sequence>
<evidence type="ECO:0000313" key="1">
    <source>
        <dbReference type="EMBL" id="CAL1273303.1"/>
    </source>
</evidence>
<dbReference type="AlphaFoldDB" id="A0AAV1ZNA4"/>
<comment type="caution">
    <text evidence="1">The sequence shown here is derived from an EMBL/GenBank/DDBJ whole genome shotgun (WGS) entry which is preliminary data.</text>
</comment>
<accession>A0AAV1ZNA4</accession>
<evidence type="ECO:0000313" key="2">
    <source>
        <dbReference type="Proteomes" id="UP001497382"/>
    </source>
</evidence>